<comment type="caution">
    <text evidence="2">The sequence shown here is derived from an EMBL/GenBank/DDBJ whole genome shotgun (WGS) entry which is preliminary data.</text>
</comment>
<reference evidence="2 3" key="1">
    <citation type="submission" date="2019-05" db="EMBL/GenBank/DDBJ databases">
        <title>Another draft genome of Portunus trituberculatus and its Hox gene families provides insights of decapod evolution.</title>
        <authorList>
            <person name="Jeong J.-H."/>
            <person name="Song I."/>
            <person name="Kim S."/>
            <person name="Choi T."/>
            <person name="Kim D."/>
            <person name="Ryu S."/>
            <person name="Kim W."/>
        </authorList>
    </citation>
    <scope>NUCLEOTIDE SEQUENCE [LARGE SCALE GENOMIC DNA]</scope>
    <source>
        <tissue evidence="2">Muscle</tissue>
    </source>
</reference>
<accession>A0A5B7G9P1</accession>
<evidence type="ECO:0000313" key="2">
    <source>
        <dbReference type="EMBL" id="MPC53848.1"/>
    </source>
</evidence>
<evidence type="ECO:0000256" key="1">
    <source>
        <dbReference type="SAM" id="MobiDB-lite"/>
    </source>
</evidence>
<feature type="region of interest" description="Disordered" evidence="1">
    <location>
        <begin position="32"/>
        <end position="68"/>
    </location>
</feature>
<gene>
    <name evidence="2" type="ORF">E2C01_047750</name>
</gene>
<dbReference type="Proteomes" id="UP000324222">
    <property type="component" value="Unassembled WGS sequence"/>
</dbReference>
<organism evidence="2 3">
    <name type="scientific">Portunus trituberculatus</name>
    <name type="common">Swimming crab</name>
    <name type="synonym">Neptunus trituberculatus</name>
    <dbReference type="NCBI Taxonomy" id="210409"/>
    <lineage>
        <taxon>Eukaryota</taxon>
        <taxon>Metazoa</taxon>
        <taxon>Ecdysozoa</taxon>
        <taxon>Arthropoda</taxon>
        <taxon>Crustacea</taxon>
        <taxon>Multicrustacea</taxon>
        <taxon>Malacostraca</taxon>
        <taxon>Eumalacostraca</taxon>
        <taxon>Eucarida</taxon>
        <taxon>Decapoda</taxon>
        <taxon>Pleocyemata</taxon>
        <taxon>Brachyura</taxon>
        <taxon>Eubrachyura</taxon>
        <taxon>Portunoidea</taxon>
        <taxon>Portunidae</taxon>
        <taxon>Portuninae</taxon>
        <taxon>Portunus</taxon>
    </lineage>
</organism>
<keyword evidence="3" id="KW-1185">Reference proteome</keyword>
<evidence type="ECO:0000313" key="3">
    <source>
        <dbReference type="Proteomes" id="UP000324222"/>
    </source>
</evidence>
<sequence>MIVNKALSSPSQPPPLFCSEIRFTVNPVHQIPGQQPLARGPDPIYDDLTSNPSPCSISTRQPSLQNSN</sequence>
<name>A0A5B7G9P1_PORTR</name>
<protein>
    <submittedName>
        <fullName evidence="2">Uncharacterized protein</fullName>
    </submittedName>
</protein>
<proteinExistence type="predicted"/>
<dbReference type="EMBL" id="VSRR010011933">
    <property type="protein sequence ID" value="MPC53848.1"/>
    <property type="molecule type" value="Genomic_DNA"/>
</dbReference>
<dbReference type="AlphaFoldDB" id="A0A5B7G9P1"/>
<feature type="compositionally biased region" description="Polar residues" evidence="1">
    <location>
        <begin position="48"/>
        <end position="68"/>
    </location>
</feature>